<dbReference type="InterPro" id="IPR020084">
    <property type="entry name" value="NUDIX_hydrolase_CS"/>
</dbReference>
<comment type="catalytic activity">
    <reaction evidence="1">
        <text>GDP-alpha-D-mannose + H2O = alpha-D-mannose 1-phosphate + GMP + 2 H(+)</text>
        <dbReference type="Rhea" id="RHEA:27978"/>
        <dbReference type="ChEBI" id="CHEBI:15377"/>
        <dbReference type="ChEBI" id="CHEBI:15378"/>
        <dbReference type="ChEBI" id="CHEBI:57527"/>
        <dbReference type="ChEBI" id="CHEBI:58115"/>
        <dbReference type="ChEBI" id="CHEBI:58409"/>
    </reaction>
</comment>
<protein>
    <recommendedName>
        <fullName evidence="4">GDP-mannose pyrophosphatase</fullName>
    </recommendedName>
    <alternativeName>
        <fullName evidence="6">GDP-mannose hydrolase</fullName>
    </alternativeName>
    <alternativeName>
        <fullName evidence="7">GDPMK</fullName>
    </alternativeName>
</protein>
<dbReference type="PROSITE" id="PS00893">
    <property type="entry name" value="NUDIX_BOX"/>
    <property type="match status" value="1"/>
</dbReference>
<proteinExistence type="inferred from homology"/>
<dbReference type="PROSITE" id="PS51462">
    <property type="entry name" value="NUDIX"/>
    <property type="match status" value="1"/>
</dbReference>
<evidence type="ECO:0000313" key="11">
    <source>
        <dbReference type="Proteomes" id="UP000309215"/>
    </source>
</evidence>
<dbReference type="OrthoDB" id="9806150at2"/>
<dbReference type="Gene3D" id="3.90.79.10">
    <property type="entry name" value="Nucleoside Triphosphate Pyrophosphohydrolase"/>
    <property type="match status" value="1"/>
</dbReference>
<dbReference type="AlphaFoldDB" id="A0A4V5PS59"/>
<dbReference type="CDD" id="cd03424">
    <property type="entry name" value="NUDIX_ADPRase_Nudt5_UGPPase_Nudt14"/>
    <property type="match status" value="1"/>
</dbReference>
<evidence type="ECO:0000256" key="2">
    <source>
        <dbReference type="ARBA" id="ARBA00001946"/>
    </source>
</evidence>
<dbReference type="GO" id="GO:0016462">
    <property type="term" value="F:pyrophosphatase activity"/>
    <property type="evidence" value="ECO:0007669"/>
    <property type="project" value="UniProtKB-ARBA"/>
</dbReference>
<gene>
    <name evidence="10" type="ORF">E8A74_19670</name>
</gene>
<dbReference type="PRINTS" id="PR00502">
    <property type="entry name" value="NUDIXFAMILY"/>
</dbReference>
<dbReference type="RefSeq" id="WP_136930578.1">
    <property type="nucleotide sequence ID" value="NZ_SSMQ01000019.1"/>
</dbReference>
<evidence type="ECO:0000313" key="10">
    <source>
        <dbReference type="EMBL" id="TKD06438.1"/>
    </source>
</evidence>
<reference evidence="10 11" key="1">
    <citation type="submission" date="2019-04" db="EMBL/GenBank/DDBJ databases">
        <authorList>
            <person name="Li Y."/>
            <person name="Wang J."/>
        </authorList>
    </citation>
    <scope>NUCLEOTIDE SEQUENCE [LARGE SCALE GENOMIC DNA]</scope>
    <source>
        <strain evidence="10 11">DSM 14668</strain>
    </source>
</reference>
<dbReference type="PANTHER" id="PTHR11839:SF18">
    <property type="entry name" value="NUDIX HYDROLASE DOMAIN-CONTAINING PROTEIN"/>
    <property type="match status" value="1"/>
</dbReference>
<evidence type="ECO:0000256" key="4">
    <source>
        <dbReference type="ARBA" id="ARBA00016377"/>
    </source>
</evidence>
<keyword evidence="11" id="KW-1185">Reference proteome</keyword>
<dbReference type="GO" id="GO:0019693">
    <property type="term" value="P:ribose phosphate metabolic process"/>
    <property type="evidence" value="ECO:0007669"/>
    <property type="project" value="TreeGrafter"/>
</dbReference>
<evidence type="ECO:0000256" key="8">
    <source>
        <dbReference type="RuleBase" id="RU003476"/>
    </source>
</evidence>
<name>A0A4V5PS59_9BACT</name>
<evidence type="ECO:0000259" key="9">
    <source>
        <dbReference type="PROSITE" id="PS51462"/>
    </source>
</evidence>
<evidence type="ECO:0000256" key="3">
    <source>
        <dbReference type="ARBA" id="ARBA00007275"/>
    </source>
</evidence>
<evidence type="ECO:0000256" key="7">
    <source>
        <dbReference type="ARBA" id="ARBA00032272"/>
    </source>
</evidence>
<dbReference type="PANTHER" id="PTHR11839">
    <property type="entry name" value="UDP/ADP-SUGAR PYROPHOSPHATASE"/>
    <property type="match status" value="1"/>
</dbReference>
<comment type="cofactor">
    <cofactor evidence="2">
        <name>Mg(2+)</name>
        <dbReference type="ChEBI" id="CHEBI:18420"/>
    </cofactor>
</comment>
<dbReference type="EMBL" id="SSMQ01000019">
    <property type="protein sequence ID" value="TKD06438.1"/>
    <property type="molecule type" value="Genomic_DNA"/>
</dbReference>
<dbReference type="InterPro" id="IPR020476">
    <property type="entry name" value="Nudix_hydrolase"/>
</dbReference>
<dbReference type="InterPro" id="IPR015797">
    <property type="entry name" value="NUDIX_hydrolase-like_dom_sf"/>
</dbReference>
<organism evidence="10 11">
    <name type="scientific">Polyangium fumosum</name>
    <dbReference type="NCBI Taxonomy" id="889272"/>
    <lineage>
        <taxon>Bacteria</taxon>
        <taxon>Pseudomonadati</taxon>
        <taxon>Myxococcota</taxon>
        <taxon>Polyangia</taxon>
        <taxon>Polyangiales</taxon>
        <taxon>Polyangiaceae</taxon>
        <taxon>Polyangium</taxon>
    </lineage>
</organism>
<comment type="similarity">
    <text evidence="3">Belongs to the Nudix hydrolase family. NudK subfamily.</text>
</comment>
<evidence type="ECO:0000256" key="1">
    <source>
        <dbReference type="ARBA" id="ARBA00000847"/>
    </source>
</evidence>
<dbReference type="InterPro" id="IPR000086">
    <property type="entry name" value="NUDIX_hydrolase_dom"/>
</dbReference>
<dbReference type="Pfam" id="PF00293">
    <property type="entry name" value="NUDIX"/>
    <property type="match status" value="1"/>
</dbReference>
<dbReference type="SUPFAM" id="SSF55811">
    <property type="entry name" value="Nudix"/>
    <property type="match status" value="1"/>
</dbReference>
<dbReference type="GO" id="GO:0006753">
    <property type="term" value="P:nucleoside phosphate metabolic process"/>
    <property type="evidence" value="ECO:0007669"/>
    <property type="project" value="TreeGrafter"/>
</dbReference>
<dbReference type="Proteomes" id="UP000309215">
    <property type="component" value="Unassembled WGS sequence"/>
</dbReference>
<sequence>MKPWSVMQSRPIVARRWLTVHEQRIALPHGGEIDEFHVIEAPDWASVLAVTEEGQVVFVDQYRHGAARVSRELPAGVIDAGETPEQAARRELEEETGFVAATWLPLLTTNTEPSRHTNRAHFFFAAGARRASEQRMDPTENIHVALMEPKEIVPAIERGQILHGVHVGAILLAVRRGLLSLD</sequence>
<evidence type="ECO:0000256" key="6">
    <source>
        <dbReference type="ARBA" id="ARBA00032162"/>
    </source>
</evidence>
<keyword evidence="5 8" id="KW-0378">Hydrolase</keyword>
<feature type="domain" description="Nudix hydrolase" evidence="9">
    <location>
        <begin position="40"/>
        <end position="174"/>
    </location>
</feature>
<accession>A0A4V5PS59</accession>
<comment type="caution">
    <text evidence="10">The sequence shown here is derived from an EMBL/GenBank/DDBJ whole genome shotgun (WGS) entry which is preliminary data.</text>
</comment>
<evidence type="ECO:0000256" key="5">
    <source>
        <dbReference type="ARBA" id="ARBA00022801"/>
    </source>
</evidence>